<evidence type="ECO:0000256" key="4">
    <source>
        <dbReference type="ARBA" id="ARBA00023136"/>
    </source>
</evidence>
<evidence type="ECO:0000313" key="10">
    <source>
        <dbReference type="Proteomes" id="UP000887568"/>
    </source>
</evidence>
<dbReference type="SUPFAM" id="SSF49562">
    <property type="entry name" value="C2 domain (Calcium/lipid-binding domain, CaLB)"/>
    <property type="match status" value="2"/>
</dbReference>
<dbReference type="SMART" id="SM00239">
    <property type="entry name" value="C2"/>
    <property type="match status" value="2"/>
</dbReference>
<evidence type="ECO:0000313" key="9">
    <source>
        <dbReference type="EnsemblMetazoa" id="XP_038064702.1"/>
    </source>
</evidence>
<dbReference type="EnsemblMetazoa" id="XM_038208774.1">
    <property type="protein sequence ID" value="XP_038064702.1"/>
    <property type="gene ID" value="LOC119735081"/>
</dbReference>
<dbReference type="PRINTS" id="PR00399">
    <property type="entry name" value="SYNAPTOTAGMN"/>
</dbReference>
<evidence type="ECO:0000256" key="7">
    <source>
        <dbReference type="SAM" id="MobiDB-lite"/>
    </source>
</evidence>
<dbReference type="PANTHER" id="PTHR10024">
    <property type="entry name" value="SYNAPTOTAGMIN"/>
    <property type="match status" value="1"/>
</dbReference>
<protein>
    <recommendedName>
        <fullName evidence="5">Synaptotagmin-17</fullName>
    </recommendedName>
    <alternativeName>
        <fullName evidence="6">Synaptotagmin XVII</fullName>
    </alternativeName>
</protein>
<dbReference type="Pfam" id="PF00168">
    <property type="entry name" value="C2"/>
    <property type="match status" value="2"/>
</dbReference>
<dbReference type="InterPro" id="IPR047897">
    <property type="entry name" value="Synaptotagmin-15/17_C2A"/>
</dbReference>
<dbReference type="FunFam" id="2.60.40.150:FF:000064">
    <property type="entry name" value="synaptotagmin-17 isoform X1"/>
    <property type="match status" value="1"/>
</dbReference>
<evidence type="ECO:0000256" key="2">
    <source>
        <dbReference type="ARBA" id="ARBA00022737"/>
    </source>
</evidence>
<name>A0A914ALS7_PATMI</name>
<dbReference type="GO" id="GO:0000149">
    <property type="term" value="F:SNARE binding"/>
    <property type="evidence" value="ECO:0007669"/>
    <property type="project" value="TreeGrafter"/>
</dbReference>
<dbReference type="PRINTS" id="PR00360">
    <property type="entry name" value="C2DOMAIN"/>
</dbReference>
<organism evidence="9 10">
    <name type="scientific">Patiria miniata</name>
    <name type="common">Bat star</name>
    <name type="synonym">Asterina miniata</name>
    <dbReference type="NCBI Taxonomy" id="46514"/>
    <lineage>
        <taxon>Eukaryota</taxon>
        <taxon>Metazoa</taxon>
        <taxon>Echinodermata</taxon>
        <taxon>Eleutherozoa</taxon>
        <taxon>Asterozoa</taxon>
        <taxon>Asteroidea</taxon>
        <taxon>Valvatacea</taxon>
        <taxon>Valvatida</taxon>
        <taxon>Asterinidae</taxon>
        <taxon>Patiria</taxon>
    </lineage>
</organism>
<dbReference type="InterPro" id="IPR001565">
    <property type="entry name" value="Synaptotagmin"/>
</dbReference>
<accession>A0A914ALS7</accession>
<dbReference type="GO" id="GO:0017156">
    <property type="term" value="P:calcium-ion regulated exocytosis"/>
    <property type="evidence" value="ECO:0007669"/>
    <property type="project" value="TreeGrafter"/>
</dbReference>
<dbReference type="InterPro" id="IPR035892">
    <property type="entry name" value="C2_domain_sf"/>
</dbReference>
<evidence type="ECO:0000256" key="6">
    <source>
        <dbReference type="ARBA" id="ARBA00031667"/>
    </source>
</evidence>
<evidence type="ECO:0000256" key="3">
    <source>
        <dbReference type="ARBA" id="ARBA00022782"/>
    </source>
</evidence>
<dbReference type="GO" id="GO:0005544">
    <property type="term" value="F:calcium-dependent phospholipid binding"/>
    <property type="evidence" value="ECO:0007669"/>
    <property type="project" value="TreeGrafter"/>
</dbReference>
<dbReference type="GO" id="GO:0001786">
    <property type="term" value="F:phosphatidylserine binding"/>
    <property type="evidence" value="ECO:0007669"/>
    <property type="project" value="TreeGrafter"/>
</dbReference>
<dbReference type="Gene3D" id="2.60.40.150">
    <property type="entry name" value="C2 domain"/>
    <property type="match status" value="2"/>
</dbReference>
<keyword evidence="2" id="KW-0677">Repeat</keyword>
<keyword evidence="10" id="KW-1185">Reference proteome</keyword>
<keyword evidence="4" id="KW-0472">Membrane</keyword>
<dbReference type="GO" id="GO:0005886">
    <property type="term" value="C:plasma membrane"/>
    <property type="evidence" value="ECO:0007669"/>
    <property type="project" value="TreeGrafter"/>
</dbReference>
<dbReference type="PANTHER" id="PTHR10024:SF348">
    <property type="entry name" value="SYNAPTOTAGMIN-17"/>
    <property type="match status" value="1"/>
</dbReference>
<dbReference type="OrthoDB" id="270970at2759"/>
<dbReference type="GO" id="GO:0030154">
    <property type="term" value="P:cell differentiation"/>
    <property type="evidence" value="ECO:0007669"/>
    <property type="project" value="UniProtKB-KW"/>
</dbReference>
<dbReference type="FunFam" id="2.60.40.150:FF:000053">
    <property type="entry name" value="synaptotagmin-17 isoform X1"/>
    <property type="match status" value="1"/>
</dbReference>
<keyword evidence="3" id="KW-0221">Differentiation</keyword>
<sequence length="526" mass="59685">MSAQNKDGQQNRGVPGRERKNTCLGSDLGPRTPPRYMFVQRVPRPKCPSGIEASKPGALSLHHTFLAASLFFKTIRSGGFWWKLSSVCCHCRCCPCCDVCQRRSSSVEDLDDTFDDNLPICSDHSSAGSHHSRHPSTSSRRSSCNESRDSRRSSTPVSEYRRGSTPVPVIDMKPIEFWPPSTNQETVQPKPLTRRYTNDFGSFSDTDLKIEPKLYEVSEQEEDLTDEEKVARYKLGKIHFGLRYDVADEQLVVRIIKARDLPPPVLYDETRQDLAHSNPYVKICLLPDQKDSKQTTVKRKTQNPDFEEHFRFNISYQEAQRRLLLLSIQDFDKFSRHCVIGQHITSLAGLHLIKGGHYWKPLQPPNQNNPGRGELLLSLNYLPSAGRLNVDVIKAKQLLQTDIHGGSDPFVKLQLIMDQKVVKTKKTSTKKNTIDPVFNETFSLHVTPSALDEVCLLVSVWDYNSKSRDNFIGQMILGKYPSGPSEITHWQRMVHAHRSPVAQWHTLRTREECDAVFPSSSTVGVS</sequence>
<evidence type="ECO:0000259" key="8">
    <source>
        <dbReference type="PROSITE" id="PS50004"/>
    </source>
</evidence>
<dbReference type="GeneID" id="119735081"/>
<evidence type="ECO:0000256" key="5">
    <source>
        <dbReference type="ARBA" id="ARBA00023816"/>
    </source>
</evidence>
<feature type="domain" description="C2" evidence="8">
    <location>
        <begin position="371"/>
        <end position="505"/>
    </location>
</feature>
<dbReference type="CTD" id="51760"/>
<reference evidence="9" key="1">
    <citation type="submission" date="2022-11" db="UniProtKB">
        <authorList>
            <consortium name="EnsemblMetazoa"/>
        </authorList>
    </citation>
    <scope>IDENTIFICATION</scope>
</reference>
<feature type="compositionally biased region" description="Polar residues" evidence="7">
    <location>
        <begin position="1"/>
        <end position="12"/>
    </location>
</feature>
<feature type="domain" description="C2" evidence="8">
    <location>
        <begin position="234"/>
        <end position="360"/>
    </location>
</feature>
<feature type="compositionally biased region" description="Low complexity" evidence="7">
    <location>
        <begin position="135"/>
        <end position="145"/>
    </location>
</feature>
<comment type="subcellular location">
    <subcellularLocation>
        <location evidence="1">Membrane</location>
        <topology evidence="1">Peripheral membrane protein</topology>
    </subcellularLocation>
</comment>
<evidence type="ECO:0000256" key="1">
    <source>
        <dbReference type="ARBA" id="ARBA00004170"/>
    </source>
</evidence>
<dbReference type="Proteomes" id="UP000887568">
    <property type="component" value="Unplaced"/>
</dbReference>
<dbReference type="PROSITE" id="PS50004">
    <property type="entry name" value="C2"/>
    <property type="match status" value="2"/>
</dbReference>
<dbReference type="GO" id="GO:0005509">
    <property type="term" value="F:calcium ion binding"/>
    <property type="evidence" value="ECO:0007669"/>
    <property type="project" value="TreeGrafter"/>
</dbReference>
<dbReference type="RefSeq" id="XP_038064702.1">
    <property type="nucleotide sequence ID" value="XM_038208774.1"/>
</dbReference>
<dbReference type="GO" id="GO:0070382">
    <property type="term" value="C:exocytic vesicle"/>
    <property type="evidence" value="ECO:0007669"/>
    <property type="project" value="TreeGrafter"/>
</dbReference>
<dbReference type="AlphaFoldDB" id="A0A914ALS7"/>
<feature type="region of interest" description="Disordered" evidence="7">
    <location>
        <begin position="1"/>
        <end position="34"/>
    </location>
</feature>
<dbReference type="OMA" id="SESSHWW"/>
<dbReference type="CDD" id="cd08390">
    <property type="entry name" value="C2A_Synaptotagmin-15-17"/>
    <property type="match status" value="1"/>
</dbReference>
<dbReference type="GO" id="GO:0030276">
    <property type="term" value="F:clathrin binding"/>
    <property type="evidence" value="ECO:0007669"/>
    <property type="project" value="TreeGrafter"/>
</dbReference>
<dbReference type="InterPro" id="IPR000008">
    <property type="entry name" value="C2_dom"/>
</dbReference>
<proteinExistence type="predicted"/>
<feature type="region of interest" description="Disordered" evidence="7">
    <location>
        <begin position="125"/>
        <end position="198"/>
    </location>
</feature>